<evidence type="ECO:0000313" key="3">
    <source>
        <dbReference type="EMBL" id="MFB0833468.1"/>
    </source>
</evidence>
<dbReference type="Proteomes" id="UP001575652">
    <property type="component" value="Unassembled WGS sequence"/>
</dbReference>
<dbReference type="EMBL" id="JBHDLJ010000002">
    <property type="protein sequence ID" value="MFB0833468.1"/>
    <property type="molecule type" value="Genomic_DNA"/>
</dbReference>
<comment type="caution">
    <text evidence="3">The sequence shown here is derived from an EMBL/GenBank/DDBJ whole genome shotgun (WGS) entry which is preliminary data.</text>
</comment>
<evidence type="ECO:0000256" key="1">
    <source>
        <dbReference type="ARBA" id="ARBA00006817"/>
    </source>
</evidence>
<sequence length="162" mass="18278">MTVDPTGRIRPREGGVDLTVQRYFQSPIDDVWASVTSSERTALWFGPWSGDGRPGGRVVVTMTAEDGEPTAHLEVLACEPPHRLELAMKDEHGTWDLELRLRRDDGGTTVQIVQHLERRAGIGEIGPGWEFYLDRLAASRVESPMPDFADYYPGMREYYESL</sequence>
<dbReference type="SUPFAM" id="SSF55961">
    <property type="entry name" value="Bet v1-like"/>
    <property type="match status" value="1"/>
</dbReference>
<evidence type="ECO:0000259" key="2">
    <source>
        <dbReference type="Pfam" id="PF08327"/>
    </source>
</evidence>
<organism evidence="3 4">
    <name type="scientific">Arthrobacter halodurans</name>
    <dbReference type="NCBI Taxonomy" id="516699"/>
    <lineage>
        <taxon>Bacteria</taxon>
        <taxon>Bacillati</taxon>
        <taxon>Actinomycetota</taxon>
        <taxon>Actinomycetes</taxon>
        <taxon>Micrococcales</taxon>
        <taxon>Micrococcaceae</taxon>
        <taxon>Arthrobacter</taxon>
    </lineage>
</organism>
<proteinExistence type="inferred from homology"/>
<keyword evidence="4" id="KW-1185">Reference proteome</keyword>
<evidence type="ECO:0000313" key="4">
    <source>
        <dbReference type="Proteomes" id="UP001575652"/>
    </source>
</evidence>
<dbReference type="CDD" id="cd08899">
    <property type="entry name" value="SRPBCC_CalC_Aha1-like_6"/>
    <property type="match status" value="1"/>
</dbReference>
<comment type="similarity">
    <text evidence="1">Belongs to the AHA1 family.</text>
</comment>
<feature type="domain" description="Activator of Hsp90 ATPase homologue 1/2-like C-terminal" evidence="2">
    <location>
        <begin position="26"/>
        <end position="138"/>
    </location>
</feature>
<dbReference type="InterPro" id="IPR023393">
    <property type="entry name" value="START-like_dom_sf"/>
</dbReference>
<reference evidence="3 4" key="1">
    <citation type="submission" date="2024-09" db="EMBL/GenBank/DDBJ databases">
        <authorList>
            <person name="Salinas-Garcia M.A."/>
            <person name="Prieme A."/>
        </authorList>
    </citation>
    <scope>NUCLEOTIDE SEQUENCE [LARGE SCALE GENOMIC DNA]</scope>
    <source>
        <strain evidence="3 4">DSM 21081</strain>
    </source>
</reference>
<name>A0ABV4UMY6_9MICC</name>
<accession>A0ABV4UMY6</accession>
<dbReference type="RefSeq" id="WP_373970640.1">
    <property type="nucleotide sequence ID" value="NZ_JBHDLJ010000002.1"/>
</dbReference>
<dbReference type="InterPro" id="IPR013538">
    <property type="entry name" value="ASHA1/2-like_C"/>
</dbReference>
<dbReference type="Gene3D" id="3.30.530.20">
    <property type="match status" value="1"/>
</dbReference>
<protein>
    <submittedName>
        <fullName evidence="3">SRPBCC family protein</fullName>
    </submittedName>
</protein>
<dbReference type="Pfam" id="PF08327">
    <property type="entry name" value="AHSA1"/>
    <property type="match status" value="1"/>
</dbReference>
<gene>
    <name evidence="3" type="ORF">ACETWP_02615</name>
</gene>